<proteinExistence type="evidence at transcript level"/>
<feature type="region of interest" description="Disordered" evidence="1">
    <location>
        <begin position="1"/>
        <end position="28"/>
    </location>
</feature>
<protein>
    <submittedName>
        <fullName evidence="2">Uncharacterized protein</fullName>
    </submittedName>
</protein>
<feature type="compositionally biased region" description="Basic and acidic residues" evidence="1">
    <location>
        <begin position="1"/>
        <end position="11"/>
    </location>
</feature>
<dbReference type="AlphaFoldDB" id="A0A0U2VA82"/>
<reference evidence="2" key="1">
    <citation type="journal article" date="2015" name="Sci. Rep.">
        <title>Spliced leader RNA trans-splicing discovered in copepods.</title>
        <authorList>
            <person name="Yang F."/>
            <person name="Xu D."/>
            <person name="Zhuang Y."/>
            <person name="Yi X."/>
            <person name="Huang Y."/>
            <person name="Chen H."/>
            <person name="Lin S."/>
            <person name="Campbell D.A."/>
            <person name="Sturm N.R."/>
            <person name="Liu G."/>
            <person name="Zhang H."/>
        </authorList>
    </citation>
    <scope>NUCLEOTIDE SEQUENCE</scope>
</reference>
<feature type="compositionally biased region" description="Acidic residues" evidence="1">
    <location>
        <begin position="12"/>
        <end position="21"/>
    </location>
</feature>
<evidence type="ECO:0000256" key="1">
    <source>
        <dbReference type="SAM" id="MobiDB-lite"/>
    </source>
</evidence>
<dbReference type="EMBL" id="KT755324">
    <property type="protein sequence ID" value="ALS05158.1"/>
    <property type="molecule type" value="mRNA"/>
</dbReference>
<organism evidence="2">
    <name type="scientific">Paracalanus parvus</name>
    <dbReference type="NCBI Taxonomy" id="187406"/>
    <lineage>
        <taxon>Eukaryota</taxon>
        <taxon>Metazoa</taxon>
        <taxon>Ecdysozoa</taxon>
        <taxon>Arthropoda</taxon>
        <taxon>Crustacea</taxon>
        <taxon>Multicrustacea</taxon>
        <taxon>Hexanauplia</taxon>
        <taxon>Copepoda</taxon>
        <taxon>Calanoida</taxon>
        <taxon>Paracalanidae</taxon>
        <taxon>Paracalanus</taxon>
    </lineage>
</organism>
<name>A0A0U2VA82_9MAXI</name>
<sequence>MSQVEKEAHEEAQEEEEEDEVQVQVDPSIIIPKPQRRFNLL</sequence>
<accession>A0A0U2VA82</accession>
<evidence type="ECO:0000313" key="2">
    <source>
        <dbReference type="EMBL" id="ALS05158.1"/>
    </source>
</evidence>